<sequence length="233" mass="26925">MTNDHGGVWNRSELGRERVKDSPYYTEAEDSRRGAWHDREIITRDTSINRGVYLGGNEREAIVVDDTREESREIYERVFQSVQEAVAQREQKGEQKKSVLLPVVYDITRREIPYDEFGTEELLKKLFGSNLEDQKIDLTYFIEHHTGVCRQQVLLAGYLIERLIANGDLRGRVSIDRNSIPNMGAHTWVRYTSHSGKVFILDATRGYLGSLEDSAKKGTWIYSRPDDPVLPYR</sequence>
<reference evidence="1 2" key="1">
    <citation type="journal article" date="2016" name="Nat. Commun.">
        <title>Thousands of microbial genomes shed light on interconnected biogeochemical processes in an aquifer system.</title>
        <authorList>
            <person name="Anantharaman K."/>
            <person name="Brown C.T."/>
            <person name="Hug L.A."/>
            <person name="Sharon I."/>
            <person name="Castelle C.J."/>
            <person name="Probst A.J."/>
            <person name="Thomas B.C."/>
            <person name="Singh A."/>
            <person name="Wilkins M.J."/>
            <person name="Karaoz U."/>
            <person name="Brodie E.L."/>
            <person name="Williams K.H."/>
            <person name="Hubbard S.S."/>
            <person name="Banfield J.F."/>
        </authorList>
    </citation>
    <scope>NUCLEOTIDE SEQUENCE [LARGE SCALE GENOMIC DNA]</scope>
</reference>
<name>A0A1F7U025_9BACT</name>
<comment type="caution">
    <text evidence="1">The sequence shown here is derived from an EMBL/GenBank/DDBJ whole genome shotgun (WGS) entry which is preliminary data.</text>
</comment>
<gene>
    <name evidence="1" type="ORF">A3C17_02620</name>
</gene>
<organism evidence="1 2">
    <name type="scientific">Candidatus Uhrbacteria bacterium RIFCSPHIGHO2_02_FULL_53_13</name>
    <dbReference type="NCBI Taxonomy" id="1802389"/>
    <lineage>
        <taxon>Bacteria</taxon>
        <taxon>Candidatus Uhriibacteriota</taxon>
    </lineage>
</organism>
<evidence type="ECO:0008006" key="3">
    <source>
        <dbReference type="Google" id="ProtNLM"/>
    </source>
</evidence>
<dbReference type="Proteomes" id="UP000177097">
    <property type="component" value="Unassembled WGS sequence"/>
</dbReference>
<dbReference type="EMBL" id="MGDX01000010">
    <property type="protein sequence ID" value="OGL71576.1"/>
    <property type="molecule type" value="Genomic_DNA"/>
</dbReference>
<accession>A0A1F7U025</accession>
<dbReference type="AlphaFoldDB" id="A0A1F7U025"/>
<proteinExistence type="predicted"/>
<protein>
    <recommendedName>
        <fullName evidence="3">Transglutaminase-like domain-containing protein</fullName>
    </recommendedName>
</protein>
<evidence type="ECO:0000313" key="2">
    <source>
        <dbReference type="Proteomes" id="UP000177097"/>
    </source>
</evidence>
<evidence type="ECO:0000313" key="1">
    <source>
        <dbReference type="EMBL" id="OGL71576.1"/>
    </source>
</evidence>